<dbReference type="OMA" id="GYHIVPG"/>
<dbReference type="Gene3D" id="2.30.180.10">
    <property type="entry name" value="FAS1 domain"/>
    <property type="match status" value="2"/>
</dbReference>
<reference evidence="4" key="1">
    <citation type="submission" date="2012-06" db="EMBL/GenBank/DDBJ databases">
        <title>The genome sequence of Coniosporium apollinis CBS 100218.</title>
        <authorList>
            <consortium name="The Broad Institute Genome Sequencing Platform"/>
            <person name="Cuomo C."/>
            <person name="Gorbushina A."/>
            <person name="Noack S."/>
            <person name="Walker B."/>
            <person name="Young S.K."/>
            <person name="Zeng Q."/>
            <person name="Gargeya S."/>
            <person name="Fitzgerald M."/>
            <person name="Haas B."/>
            <person name="Abouelleil A."/>
            <person name="Alvarado L."/>
            <person name="Arachchi H.M."/>
            <person name="Berlin A.M."/>
            <person name="Chapman S.B."/>
            <person name="Goldberg J."/>
            <person name="Griggs A."/>
            <person name="Gujja S."/>
            <person name="Hansen M."/>
            <person name="Howarth C."/>
            <person name="Imamovic A."/>
            <person name="Larimer J."/>
            <person name="McCowan C."/>
            <person name="Montmayeur A."/>
            <person name="Murphy C."/>
            <person name="Neiman D."/>
            <person name="Pearson M."/>
            <person name="Priest M."/>
            <person name="Roberts A."/>
            <person name="Saif S."/>
            <person name="Shea T."/>
            <person name="Sisk P."/>
            <person name="Sykes S."/>
            <person name="Wortman J."/>
            <person name="Nusbaum C."/>
            <person name="Birren B."/>
        </authorList>
    </citation>
    <scope>NUCLEOTIDE SEQUENCE [LARGE SCALE GENOMIC DNA]</scope>
    <source>
        <strain evidence="4">CBS 100218</strain>
    </source>
</reference>
<dbReference type="Pfam" id="PF02469">
    <property type="entry name" value="Fasciclin"/>
    <property type="match status" value="2"/>
</dbReference>
<dbReference type="STRING" id="1168221.R7YRM4"/>
<dbReference type="PROSITE" id="PS50213">
    <property type="entry name" value="FAS1"/>
    <property type="match status" value="2"/>
</dbReference>
<dbReference type="EMBL" id="JH767568">
    <property type="protein sequence ID" value="EON64464.1"/>
    <property type="molecule type" value="Genomic_DNA"/>
</dbReference>
<protein>
    <recommendedName>
        <fullName evidence="2">FAS1 domain-containing protein</fullName>
    </recommendedName>
</protein>
<dbReference type="InterPro" id="IPR000782">
    <property type="entry name" value="FAS1_domain"/>
</dbReference>
<name>R7YRM4_CONA1</name>
<evidence type="ECO:0000256" key="1">
    <source>
        <dbReference type="SAM" id="MobiDB-lite"/>
    </source>
</evidence>
<feature type="compositionally biased region" description="Low complexity" evidence="1">
    <location>
        <begin position="415"/>
        <end position="438"/>
    </location>
</feature>
<dbReference type="SMART" id="SM00554">
    <property type="entry name" value="FAS1"/>
    <property type="match status" value="2"/>
</dbReference>
<dbReference type="RefSeq" id="XP_007779781.1">
    <property type="nucleotide sequence ID" value="XM_007781591.1"/>
</dbReference>
<dbReference type="OrthoDB" id="286301at2759"/>
<evidence type="ECO:0000313" key="3">
    <source>
        <dbReference type="EMBL" id="EON64464.1"/>
    </source>
</evidence>
<dbReference type="eggNOG" id="KOG1437">
    <property type="taxonomic scope" value="Eukaryota"/>
</dbReference>
<feature type="domain" description="FAS1" evidence="2">
    <location>
        <begin position="87"/>
        <end position="237"/>
    </location>
</feature>
<organism evidence="3 4">
    <name type="scientific">Coniosporium apollinis (strain CBS 100218)</name>
    <name type="common">Rock-inhabiting black yeast</name>
    <dbReference type="NCBI Taxonomy" id="1168221"/>
    <lineage>
        <taxon>Eukaryota</taxon>
        <taxon>Fungi</taxon>
        <taxon>Dikarya</taxon>
        <taxon>Ascomycota</taxon>
        <taxon>Pezizomycotina</taxon>
        <taxon>Dothideomycetes</taxon>
        <taxon>Dothideomycetes incertae sedis</taxon>
        <taxon>Coniosporium</taxon>
    </lineage>
</organism>
<dbReference type="HOGENOM" id="CLU_031281_2_3_1"/>
<evidence type="ECO:0000313" key="4">
    <source>
        <dbReference type="Proteomes" id="UP000016924"/>
    </source>
</evidence>
<dbReference type="PANTHER" id="PTHR10900:SF77">
    <property type="entry name" value="FI19380P1"/>
    <property type="match status" value="1"/>
</dbReference>
<dbReference type="GO" id="GO:0000329">
    <property type="term" value="C:fungal-type vacuole membrane"/>
    <property type="evidence" value="ECO:0007669"/>
    <property type="project" value="TreeGrafter"/>
</dbReference>
<feature type="region of interest" description="Disordered" evidence="1">
    <location>
        <begin position="415"/>
        <end position="439"/>
    </location>
</feature>
<accession>R7YRM4</accession>
<dbReference type="AlphaFoldDB" id="R7YRM4"/>
<dbReference type="InterPro" id="IPR036378">
    <property type="entry name" value="FAS1_dom_sf"/>
</dbReference>
<dbReference type="PANTHER" id="PTHR10900">
    <property type="entry name" value="PERIOSTIN-RELATED"/>
    <property type="match status" value="1"/>
</dbReference>
<sequence>MQLLGRGKQELYLLKCSGSSDAEEQSIFLYSFPSTLVDVALILSRSLYQRIKLSVELAKAHLIVMLHLLSKCLPFLALVPSVASQTLGSFQDVLGGNENLTSFASFLQNYTDIYGALSWSRDFTLLAPSNDAMDRIPYTSLNTVFDSADRDAIGAVLQYHVLSGIRRTEEVSSSLQFFPTWLTNATYANVTNGQRIGLVQQAGDVLIAVSGGGARSTVTSRNIQASNCMIHIIDNLLIPPLPFTASAVQFNLTAIAGAFEAADPTDYVSTASDITIFAPNNEAMQAIGGTLQNLSSTELASLTDYHVVNNSVLYSSAFGNGTTLTSRNGQQLTVRVGGNRLFVNSAQVIQQDLLIANGVIHVLDNVLSPNASAAAPNLEVGTQAPVVQGSAVADVPFTTFLPCTTCTTETSTSATATTTMRTTSSTAQGASASRTGAAEVRRPNGLSGALGLVAVAAALV</sequence>
<feature type="domain" description="FAS1" evidence="2">
    <location>
        <begin position="239"/>
        <end position="367"/>
    </location>
</feature>
<evidence type="ECO:0000259" key="2">
    <source>
        <dbReference type="PROSITE" id="PS50213"/>
    </source>
</evidence>
<proteinExistence type="predicted"/>
<dbReference type="GO" id="GO:0016236">
    <property type="term" value="P:macroautophagy"/>
    <property type="evidence" value="ECO:0007669"/>
    <property type="project" value="TreeGrafter"/>
</dbReference>
<dbReference type="SUPFAM" id="SSF82153">
    <property type="entry name" value="FAS1 domain"/>
    <property type="match status" value="2"/>
</dbReference>
<keyword evidence="4" id="KW-1185">Reference proteome</keyword>
<gene>
    <name evidence="3" type="ORF">W97_03696</name>
</gene>
<dbReference type="GeneID" id="19901007"/>
<dbReference type="InterPro" id="IPR050904">
    <property type="entry name" value="Adhesion/Biosynth-related"/>
</dbReference>
<dbReference type="Proteomes" id="UP000016924">
    <property type="component" value="Unassembled WGS sequence"/>
</dbReference>